<dbReference type="OrthoDB" id="9816381at2"/>
<dbReference type="InterPro" id="IPR050336">
    <property type="entry name" value="Chromosome_partition/occlusion"/>
</dbReference>
<comment type="caution">
    <text evidence="2">The sequence shown here is derived from an EMBL/GenBank/DDBJ whole genome shotgun (WGS) entry which is preliminary data.</text>
</comment>
<evidence type="ECO:0000259" key="1">
    <source>
        <dbReference type="SMART" id="SM00470"/>
    </source>
</evidence>
<proteinExistence type="predicted"/>
<gene>
    <name evidence="2" type="ORF">EV666_10954</name>
</gene>
<feature type="domain" description="ParB-like N-terminal" evidence="1">
    <location>
        <begin position="6"/>
        <end position="95"/>
    </location>
</feature>
<dbReference type="Gene3D" id="3.90.1530.10">
    <property type="entry name" value="Conserved hypothetical protein from pyrococcus furiosus pfu- 392566-001, ParB domain"/>
    <property type="match status" value="1"/>
</dbReference>
<dbReference type="PANTHER" id="PTHR33375:SF1">
    <property type="entry name" value="CHROMOSOME-PARTITIONING PROTEIN PARB-RELATED"/>
    <property type="match status" value="1"/>
</dbReference>
<evidence type="ECO:0000313" key="2">
    <source>
        <dbReference type="EMBL" id="TCO12407.1"/>
    </source>
</evidence>
<dbReference type="SMART" id="SM00470">
    <property type="entry name" value="ParB"/>
    <property type="match status" value="1"/>
</dbReference>
<sequence length="277" mass="30508">MQSNEYSIALDDIIVAERLRVVSEPHVAMIMASLSEVGQINAIAVARNSPGEGVILVDGEHRLEAARRLGWDTVRVYERDLTPAEREKNEIHANIIQNELNPLDRAIFLGRLGEIFERENPGARNGGDRKSRKYIEKNQFANLANWSEFSKEASRRTGVSARTIYRARDLAAKLSRDAIDIIRGTPLADNQSQLQALADLPAQEQLTVARAVAEGKAPNVAKARVVAGLVPAGGAVREEDGPLVKLEAQIMRLSLQQLRALRELVDRRIVAKEGGAE</sequence>
<dbReference type="AlphaFoldDB" id="A0A4R2GRI0"/>
<name>A0A4R2GRI0_9HYPH</name>
<dbReference type="EMBL" id="SLWL01000009">
    <property type="protein sequence ID" value="TCO12407.1"/>
    <property type="molecule type" value="Genomic_DNA"/>
</dbReference>
<evidence type="ECO:0000313" key="3">
    <source>
        <dbReference type="Proteomes" id="UP000294881"/>
    </source>
</evidence>
<dbReference type="InterPro" id="IPR003115">
    <property type="entry name" value="ParB_N"/>
</dbReference>
<dbReference type="GO" id="GO:0007059">
    <property type="term" value="P:chromosome segregation"/>
    <property type="evidence" value="ECO:0007669"/>
    <property type="project" value="TreeGrafter"/>
</dbReference>
<dbReference type="PANTHER" id="PTHR33375">
    <property type="entry name" value="CHROMOSOME-PARTITIONING PROTEIN PARB-RELATED"/>
    <property type="match status" value="1"/>
</dbReference>
<dbReference type="GO" id="GO:0045881">
    <property type="term" value="P:positive regulation of sporulation resulting in formation of a cellular spore"/>
    <property type="evidence" value="ECO:0007669"/>
    <property type="project" value="TreeGrafter"/>
</dbReference>
<dbReference type="RefSeq" id="WP_132007509.1">
    <property type="nucleotide sequence ID" value="NZ_JBHUNN010000002.1"/>
</dbReference>
<protein>
    <submittedName>
        <fullName evidence="2">ParB family chromosome partitioning protein</fullName>
    </submittedName>
</protein>
<dbReference type="InterPro" id="IPR036086">
    <property type="entry name" value="ParB/Sulfiredoxin_sf"/>
</dbReference>
<dbReference type="SUPFAM" id="SSF110849">
    <property type="entry name" value="ParB/Sulfiredoxin"/>
    <property type="match status" value="1"/>
</dbReference>
<reference evidence="2 3" key="1">
    <citation type="submission" date="2019-03" db="EMBL/GenBank/DDBJ databases">
        <title>Genomic Encyclopedia of Type Strains, Phase IV (KMG-IV): sequencing the most valuable type-strain genomes for metagenomic binning, comparative biology and taxonomic classification.</title>
        <authorList>
            <person name="Goeker M."/>
        </authorList>
    </citation>
    <scope>NUCLEOTIDE SEQUENCE [LARGE SCALE GENOMIC DNA]</scope>
    <source>
        <strain evidence="2 3">DSM 22958</strain>
    </source>
</reference>
<keyword evidence="3" id="KW-1185">Reference proteome</keyword>
<dbReference type="GO" id="GO:0005694">
    <property type="term" value="C:chromosome"/>
    <property type="evidence" value="ECO:0007669"/>
    <property type="project" value="TreeGrafter"/>
</dbReference>
<organism evidence="2 3">
    <name type="scientific">Camelimonas lactis</name>
    <dbReference type="NCBI Taxonomy" id="659006"/>
    <lineage>
        <taxon>Bacteria</taxon>
        <taxon>Pseudomonadati</taxon>
        <taxon>Pseudomonadota</taxon>
        <taxon>Alphaproteobacteria</taxon>
        <taxon>Hyphomicrobiales</taxon>
        <taxon>Chelatococcaceae</taxon>
        <taxon>Camelimonas</taxon>
    </lineage>
</organism>
<dbReference type="Proteomes" id="UP000294881">
    <property type="component" value="Unassembled WGS sequence"/>
</dbReference>
<accession>A0A4R2GRI0</accession>
<dbReference type="Pfam" id="PF02195">
    <property type="entry name" value="ParB_N"/>
    <property type="match status" value="1"/>
</dbReference>